<keyword evidence="5" id="KW-1185">Reference proteome</keyword>
<dbReference type="InterPro" id="IPR023186">
    <property type="entry name" value="IUNH"/>
</dbReference>
<dbReference type="GO" id="GO:0006152">
    <property type="term" value="P:purine nucleoside catabolic process"/>
    <property type="evidence" value="ECO:0007669"/>
    <property type="project" value="TreeGrafter"/>
</dbReference>
<dbReference type="PANTHER" id="PTHR12304">
    <property type="entry name" value="INOSINE-URIDINE PREFERRING NUCLEOSIDE HYDROLASE"/>
    <property type="match status" value="1"/>
</dbReference>
<dbReference type="SUPFAM" id="SSF53590">
    <property type="entry name" value="Nucleoside hydrolase"/>
    <property type="match status" value="1"/>
</dbReference>
<evidence type="ECO:0000313" key="4">
    <source>
        <dbReference type="EMBL" id="MBH0777712.1"/>
    </source>
</evidence>
<reference evidence="4" key="1">
    <citation type="submission" date="2020-11" db="EMBL/GenBank/DDBJ databases">
        <title>Nocardia NEAU-351.nov., a novel actinomycete isolated from the cow dung.</title>
        <authorList>
            <person name="Zhang X."/>
        </authorList>
    </citation>
    <scope>NUCLEOTIDE SEQUENCE</scope>
    <source>
        <strain evidence="4">NEAU-351</strain>
    </source>
</reference>
<evidence type="ECO:0000256" key="1">
    <source>
        <dbReference type="ARBA" id="ARBA00022801"/>
    </source>
</evidence>
<dbReference type="Pfam" id="PF01156">
    <property type="entry name" value="IU_nuc_hydro"/>
    <property type="match status" value="1"/>
</dbReference>
<dbReference type="RefSeq" id="WP_196150024.1">
    <property type="nucleotide sequence ID" value="NZ_JADMLG010000005.1"/>
</dbReference>
<organism evidence="4 5">
    <name type="scientific">Nocardia bovistercoris</name>
    <dbReference type="NCBI Taxonomy" id="2785916"/>
    <lineage>
        <taxon>Bacteria</taxon>
        <taxon>Bacillati</taxon>
        <taxon>Actinomycetota</taxon>
        <taxon>Actinomycetes</taxon>
        <taxon>Mycobacteriales</taxon>
        <taxon>Nocardiaceae</taxon>
        <taxon>Nocardia</taxon>
    </lineage>
</organism>
<keyword evidence="1 4" id="KW-0378">Hydrolase</keyword>
<dbReference type="InterPro" id="IPR036452">
    <property type="entry name" value="Ribo_hydro-like"/>
</dbReference>
<dbReference type="InterPro" id="IPR001910">
    <property type="entry name" value="Inosine/uridine_hydrolase_dom"/>
</dbReference>
<dbReference type="AlphaFoldDB" id="A0A931N3G4"/>
<sequence>MSTTSPRTDRPLISTDPGGRVILSTDIGYDPDDTFALIAAAHQIEDLIVITTDEIGGQRAKLARRLLDTLGRNDVEVIEGIDLGGQRWFVPAPDQPISEAPESAAGADLERAQTWVGRVLDLVLDTSHPVRWVGCGPMSELSALLTVAPDLAEQIIVTQMGGALDHPRTPEHAEHNLATNPLAAGVALRILPAPHLVLADHTEHPTIRLTPDTPLIQTLDSDTAPEWARLTSEHFHRWVARGYTGSWMHDPLALTAALGHPFVSFAETRIRIGEDARLYRDPYGRTMKLSHSVDYEAFLAWLYKVISW</sequence>
<gene>
    <name evidence="4" type="ORF">IT779_15660</name>
</gene>
<proteinExistence type="predicted"/>
<protein>
    <submittedName>
        <fullName evidence="4">Nucleoside hydrolase</fullName>
    </submittedName>
</protein>
<name>A0A931N3G4_9NOCA</name>
<comment type="caution">
    <text evidence="4">The sequence shown here is derived from an EMBL/GenBank/DDBJ whole genome shotgun (WGS) entry which is preliminary data.</text>
</comment>
<dbReference type="Proteomes" id="UP000655751">
    <property type="component" value="Unassembled WGS sequence"/>
</dbReference>
<dbReference type="EMBL" id="JADMLG010000005">
    <property type="protein sequence ID" value="MBH0777712.1"/>
    <property type="molecule type" value="Genomic_DNA"/>
</dbReference>
<feature type="domain" description="Inosine/uridine-preferring nucleoside hydrolase" evidence="3">
    <location>
        <begin position="21"/>
        <end position="275"/>
    </location>
</feature>
<evidence type="ECO:0000259" key="3">
    <source>
        <dbReference type="Pfam" id="PF01156"/>
    </source>
</evidence>
<keyword evidence="2" id="KW-0326">Glycosidase</keyword>
<dbReference type="GO" id="GO:0005829">
    <property type="term" value="C:cytosol"/>
    <property type="evidence" value="ECO:0007669"/>
    <property type="project" value="TreeGrafter"/>
</dbReference>
<evidence type="ECO:0000313" key="5">
    <source>
        <dbReference type="Proteomes" id="UP000655751"/>
    </source>
</evidence>
<dbReference type="Gene3D" id="3.90.245.10">
    <property type="entry name" value="Ribonucleoside hydrolase-like"/>
    <property type="match status" value="1"/>
</dbReference>
<accession>A0A931N3G4</accession>
<dbReference type="GO" id="GO:0008477">
    <property type="term" value="F:purine nucleosidase activity"/>
    <property type="evidence" value="ECO:0007669"/>
    <property type="project" value="TreeGrafter"/>
</dbReference>
<dbReference type="PANTHER" id="PTHR12304:SF4">
    <property type="entry name" value="URIDINE NUCLEOSIDASE"/>
    <property type="match status" value="1"/>
</dbReference>
<evidence type="ECO:0000256" key="2">
    <source>
        <dbReference type="ARBA" id="ARBA00023295"/>
    </source>
</evidence>